<evidence type="ECO:0000256" key="3">
    <source>
        <dbReference type="SAM" id="MobiDB-lite"/>
    </source>
</evidence>
<evidence type="ECO:0000313" key="5">
    <source>
        <dbReference type="EMBL" id="ROV94200.1"/>
    </source>
</evidence>
<dbReference type="PANTHER" id="PTHR48025:SF1">
    <property type="entry name" value="RRM DOMAIN-CONTAINING PROTEIN"/>
    <property type="match status" value="1"/>
</dbReference>
<protein>
    <recommendedName>
        <fullName evidence="4">RRM domain-containing protein</fullName>
    </recommendedName>
</protein>
<dbReference type="PANTHER" id="PTHR48025">
    <property type="entry name" value="OS02G0815200 PROTEIN"/>
    <property type="match status" value="1"/>
</dbReference>
<dbReference type="CDD" id="cd00590">
    <property type="entry name" value="RRM_SF"/>
    <property type="match status" value="1"/>
</dbReference>
<keyword evidence="1 2" id="KW-0694">RNA-binding</keyword>
<evidence type="ECO:0000313" key="6">
    <source>
        <dbReference type="Proteomes" id="UP000284375"/>
    </source>
</evidence>
<feature type="region of interest" description="Disordered" evidence="3">
    <location>
        <begin position="423"/>
        <end position="476"/>
    </location>
</feature>
<dbReference type="InterPro" id="IPR035979">
    <property type="entry name" value="RBD_domain_sf"/>
</dbReference>
<organism evidence="5 6">
    <name type="scientific">Cytospora chrysosperma</name>
    <name type="common">Cytospora canker fungus</name>
    <name type="synonym">Sphaeria chrysosperma</name>
    <dbReference type="NCBI Taxonomy" id="252740"/>
    <lineage>
        <taxon>Eukaryota</taxon>
        <taxon>Fungi</taxon>
        <taxon>Dikarya</taxon>
        <taxon>Ascomycota</taxon>
        <taxon>Pezizomycotina</taxon>
        <taxon>Sordariomycetes</taxon>
        <taxon>Sordariomycetidae</taxon>
        <taxon>Diaporthales</taxon>
        <taxon>Cytosporaceae</taxon>
        <taxon>Cytospora</taxon>
    </lineage>
</organism>
<dbReference type="SUPFAM" id="SSF54928">
    <property type="entry name" value="RNA-binding domain, RBD"/>
    <property type="match status" value="2"/>
</dbReference>
<dbReference type="Pfam" id="PF00076">
    <property type="entry name" value="RRM_1"/>
    <property type="match status" value="2"/>
</dbReference>
<proteinExistence type="predicted"/>
<dbReference type="Proteomes" id="UP000284375">
    <property type="component" value="Unassembled WGS sequence"/>
</dbReference>
<sequence length="593" mass="65297">MASYSSKSYDPSPERERFQRTRGVAYTGSDRVASPSVASSAGDSDNGDTGGVRLDAVSVSDSPKYTPPHTRLGLGNPRFARSMRSTNSPTGLIPTDDGDDVFMSSPTRTLKERRSERSITVGNMRRLDVALANDDPILRSQTSNLSARHQINGVDAQNLYPPTACVFVANLPEPKDDVALEAAIYREFLQYGKCWVKIRRDSHHMPFAFVQFTSNEEARDALERGKGAMICGRSCRTEMVKANRTFIIQKKSGSPITVQEAQEVLLPYGSLSKCELLHPQLREPLNFPPTVLIEFSMFDATRDLHTAFRHDPVYTVTAFDLKKNCANTRNNGDEAFLAACERDRRSIFVGDLPGNVTQEDLEELFSEAGEVLKANLIQKENNSRMLRTMAFIEYSQPDMPEIAVAKFHGSVFKGAIIRVERKSVKDRGPTPRHSRSQLLLHQPEESPVARAPPRSPAGPQVVSTPTRPAAATTEMSPAPMPPMYGAWAYGMPASPYTAQQNYAAAYGIPASASGNMPMTPQATPQMASPWSYYNGYWPGMMGYDPSAYYMGAYAFQSPTPMMGGGRPDEQGQSSPTRGRHGGENGNGEEHREN</sequence>
<dbReference type="InterPro" id="IPR050502">
    <property type="entry name" value="Euk_RNA-bind_prot"/>
</dbReference>
<gene>
    <name evidence="5" type="ORF">VSDG_05740</name>
</gene>
<evidence type="ECO:0000256" key="2">
    <source>
        <dbReference type="PROSITE-ProRule" id="PRU00176"/>
    </source>
</evidence>
<evidence type="ECO:0000259" key="4">
    <source>
        <dbReference type="PROSITE" id="PS50102"/>
    </source>
</evidence>
<name>A0A423VTC2_CYTCH</name>
<dbReference type="OrthoDB" id="410044at2759"/>
<dbReference type="SMART" id="SM00360">
    <property type="entry name" value="RRM"/>
    <property type="match status" value="2"/>
</dbReference>
<keyword evidence="6" id="KW-1185">Reference proteome</keyword>
<dbReference type="InterPro" id="IPR012677">
    <property type="entry name" value="Nucleotide-bd_a/b_plait_sf"/>
</dbReference>
<dbReference type="InterPro" id="IPR000504">
    <property type="entry name" value="RRM_dom"/>
</dbReference>
<dbReference type="AlphaFoldDB" id="A0A423VTC2"/>
<feature type="domain" description="RRM" evidence="4">
    <location>
        <begin position="164"/>
        <end position="242"/>
    </location>
</feature>
<dbReference type="STRING" id="252740.A0A423VTC2"/>
<reference evidence="5 6" key="1">
    <citation type="submission" date="2015-09" db="EMBL/GenBank/DDBJ databases">
        <title>Host preference determinants of Valsa canker pathogens revealed by comparative genomics.</title>
        <authorList>
            <person name="Yin Z."/>
            <person name="Huang L."/>
        </authorList>
    </citation>
    <scope>NUCLEOTIDE SEQUENCE [LARGE SCALE GENOMIC DNA]</scope>
    <source>
        <strain evidence="5 6">YSFL</strain>
    </source>
</reference>
<dbReference type="EMBL" id="LJZO01000029">
    <property type="protein sequence ID" value="ROV94200.1"/>
    <property type="molecule type" value="Genomic_DNA"/>
</dbReference>
<feature type="domain" description="RRM" evidence="4">
    <location>
        <begin position="345"/>
        <end position="424"/>
    </location>
</feature>
<dbReference type="Gene3D" id="3.30.70.330">
    <property type="match status" value="2"/>
</dbReference>
<accession>A0A423VTC2</accession>
<comment type="caution">
    <text evidence="5">The sequence shown here is derived from an EMBL/GenBank/DDBJ whole genome shotgun (WGS) entry which is preliminary data.</text>
</comment>
<dbReference type="PROSITE" id="PS50102">
    <property type="entry name" value="RRM"/>
    <property type="match status" value="2"/>
</dbReference>
<evidence type="ECO:0000256" key="1">
    <source>
        <dbReference type="ARBA" id="ARBA00022884"/>
    </source>
</evidence>
<dbReference type="GO" id="GO:0003729">
    <property type="term" value="F:mRNA binding"/>
    <property type="evidence" value="ECO:0007669"/>
    <property type="project" value="TreeGrafter"/>
</dbReference>
<feature type="region of interest" description="Disordered" evidence="3">
    <location>
        <begin position="1"/>
        <end position="81"/>
    </location>
</feature>
<feature type="region of interest" description="Disordered" evidence="3">
    <location>
        <begin position="560"/>
        <end position="593"/>
    </location>
</feature>